<keyword evidence="1" id="KW-0539">Nucleus</keyword>
<organism evidence="3 4">
    <name type="scientific">Rhododendron williamsianum</name>
    <dbReference type="NCBI Taxonomy" id="262921"/>
    <lineage>
        <taxon>Eukaryota</taxon>
        <taxon>Viridiplantae</taxon>
        <taxon>Streptophyta</taxon>
        <taxon>Embryophyta</taxon>
        <taxon>Tracheophyta</taxon>
        <taxon>Spermatophyta</taxon>
        <taxon>Magnoliopsida</taxon>
        <taxon>eudicotyledons</taxon>
        <taxon>Gunneridae</taxon>
        <taxon>Pentapetalae</taxon>
        <taxon>asterids</taxon>
        <taxon>Ericales</taxon>
        <taxon>Ericaceae</taxon>
        <taxon>Ericoideae</taxon>
        <taxon>Rhodoreae</taxon>
        <taxon>Rhododendron</taxon>
    </lineage>
</organism>
<dbReference type="InterPro" id="IPR033389">
    <property type="entry name" value="AUX/IAA_dom"/>
</dbReference>
<dbReference type="EMBL" id="QEFC01002314">
    <property type="protein sequence ID" value="KAE9453078.1"/>
    <property type="molecule type" value="Genomic_DNA"/>
</dbReference>
<dbReference type="Pfam" id="PF02309">
    <property type="entry name" value="AUX_IAA"/>
    <property type="match status" value="1"/>
</dbReference>
<name>A0A6A4LEZ5_9ERIC</name>
<dbReference type="PANTHER" id="PTHR31734">
    <property type="entry name" value="AUXIN-RESPONSIVE PROTEIN IAA17"/>
    <property type="match status" value="1"/>
</dbReference>
<gene>
    <name evidence="3" type="ORF">C3L33_15023</name>
</gene>
<comment type="subcellular location">
    <subcellularLocation>
        <location evidence="1">Nucleus</location>
    </subcellularLocation>
</comment>
<dbReference type="GO" id="GO:0006355">
    <property type="term" value="P:regulation of DNA-templated transcription"/>
    <property type="evidence" value="ECO:0007669"/>
    <property type="project" value="InterPro"/>
</dbReference>
<feature type="non-terminal residue" evidence="3">
    <location>
        <position position="1"/>
    </location>
</feature>
<keyword evidence="1" id="KW-0678">Repressor</keyword>
<dbReference type="OrthoDB" id="7848332at2759"/>
<dbReference type="InterPro" id="IPR003311">
    <property type="entry name" value="AUX_IAA"/>
</dbReference>
<evidence type="ECO:0000313" key="3">
    <source>
        <dbReference type="EMBL" id="KAE9453078.1"/>
    </source>
</evidence>
<keyword evidence="1" id="KW-0805">Transcription regulation</keyword>
<feature type="domain" description="AUX/IAA" evidence="2">
    <location>
        <begin position="21"/>
        <end position="83"/>
    </location>
</feature>
<keyword evidence="1" id="KW-0927">Auxin signaling pathway</keyword>
<sequence length="202" mass="22704">MEDQGGRAWFPPPLLLPIEERSSPRAQVVGWPPIRSYRKNIMSQKTTTTTEVAEKTSGSGEAAFVKVCMDRAPYLRKVGLENTRATNSPLMPWPRFSVPSPWGLLVLRVDAAVSAEVAFLPLLKFGYCSNWFGCWLVDCLSVCYEEKADQVRRSYQDSGVKLRSYFLGIIKFKAHRMCCGGLAGPWLSIWCMLHVCVAAVFF</sequence>
<proteinExistence type="inferred from homology"/>
<reference evidence="3 4" key="1">
    <citation type="journal article" date="2019" name="Genome Biol. Evol.">
        <title>The Rhododendron genome and chromosomal organization provide insight into shared whole-genome duplications across the heath family (Ericaceae).</title>
        <authorList>
            <person name="Soza V.L."/>
            <person name="Lindsley D."/>
            <person name="Waalkes A."/>
            <person name="Ramage E."/>
            <person name="Patwardhan R.P."/>
            <person name="Burton J.N."/>
            <person name="Adey A."/>
            <person name="Kumar A."/>
            <person name="Qiu R."/>
            <person name="Shendure J."/>
            <person name="Hall B."/>
        </authorList>
    </citation>
    <scope>NUCLEOTIDE SEQUENCE [LARGE SCALE GENOMIC DNA]</scope>
    <source>
        <strain evidence="3">RSF 1966-606</strain>
    </source>
</reference>
<comment type="subunit">
    <text evidence="1">Homodimers and heterodimers.</text>
</comment>
<comment type="caution">
    <text evidence="3">The sequence shown here is derived from an EMBL/GenBank/DDBJ whole genome shotgun (WGS) entry which is preliminary data.</text>
</comment>
<dbReference type="Proteomes" id="UP000428333">
    <property type="component" value="Linkage Group LG09"/>
</dbReference>
<evidence type="ECO:0000259" key="2">
    <source>
        <dbReference type="Pfam" id="PF02309"/>
    </source>
</evidence>
<dbReference type="AlphaFoldDB" id="A0A6A4LEZ5"/>
<dbReference type="GO" id="GO:0009734">
    <property type="term" value="P:auxin-activated signaling pathway"/>
    <property type="evidence" value="ECO:0007669"/>
    <property type="project" value="UniProtKB-UniRule"/>
</dbReference>
<comment type="similarity">
    <text evidence="1">Belongs to the Aux/IAA family.</text>
</comment>
<keyword evidence="1" id="KW-0804">Transcription</keyword>
<comment type="function">
    <text evidence="1">Aux/IAA proteins are short-lived transcriptional factors that function as repressors of early auxin response genes at low auxin concentrations.</text>
</comment>
<accession>A0A6A4LEZ5</accession>
<dbReference type="GO" id="GO:0005634">
    <property type="term" value="C:nucleus"/>
    <property type="evidence" value="ECO:0007669"/>
    <property type="project" value="UniProtKB-SubCell"/>
</dbReference>
<evidence type="ECO:0000313" key="4">
    <source>
        <dbReference type="Proteomes" id="UP000428333"/>
    </source>
</evidence>
<protein>
    <recommendedName>
        <fullName evidence="1">Auxin-responsive protein</fullName>
    </recommendedName>
</protein>
<evidence type="ECO:0000256" key="1">
    <source>
        <dbReference type="RuleBase" id="RU004549"/>
    </source>
</evidence>
<keyword evidence="4" id="KW-1185">Reference proteome</keyword>
<dbReference type="PANTHER" id="PTHR31734:SF103">
    <property type="entry name" value="AUXIN-RESPONSIVE PROTEIN IAA16"/>
    <property type="match status" value="1"/>
</dbReference>